<keyword evidence="2" id="KW-0808">Transferase</keyword>
<dbReference type="EMBL" id="WNKS01000012">
    <property type="protein sequence ID" value="MTV31997.1"/>
    <property type="molecule type" value="Genomic_DNA"/>
</dbReference>
<dbReference type="OrthoDB" id="9796760at2"/>
<dbReference type="AlphaFoldDB" id="A0A6N8DNL5"/>
<evidence type="ECO:0000259" key="1">
    <source>
        <dbReference type="Pfam" id="PF08241"/>
    </source>
</evidence>
<dbReference type="GO" id="GO:0032259">
    <property type="term" value="P:methylation"/>
    <property type="evidence" value="ECO:0007669"/>
    <property type="project" value="UniProtKB-KW"/>
</dbReference>
<sequence length="210" mass="22787">MTDTPNIVLHVGCGPRRRLHPAFQGAGWREIRLDIDARVEPDVVASMVDMRAAVADGGVDAIWSSHNIEHLFAHEAQQALAEFRRVLRPDGFVLITCPDVVAIAQLIVDGKFDQPVYSSPAGPISPADMLWGHQSAIAAGNAFMAHRMGFSRESLGYALANAGFAEAWCCRGDGYDLWAVGFMRGADRALIHRQLAAAGLHYSEPRKAVA</sequence>
<reference evidence="2 3" key="1">
    <citation type="submission" date="2019-11" db="EMBL/GenBank/DDBJ databases">
        <title>Whole-genome sequence of a Rhodoblastus acidophilus DSM 142.</title>
        <authorList>
            <person name="Kyndt J.A."/>
            <person name="Meyer T.E."/>
        </authorList>
    </citation>
    <scope>NUCLEOTIDE SEQUENCE [LARGE SCALE GENOMIC DNA]</scope>
    <source>
        <strain evidence="2 3">DSM 142</strain>
    </source>
</reference>
<accession>A0A6N8DNL5</accession>
<dbReference type="Gene3D" id="3.40.50.150">
    <property type="entry name" value="Vaccinia Virus protein VP39"/>
    <property type="match status" value="1"/>
</dbReference>
<dbReference type="Pfam" id="PF08241">
    <property type="entry name" value="Methyltransf_11"/>
    <property type="match status" value="1"/>
</dbReference>
<name>A0A6N8DNL5_RHOAC</name>
<dbReference type="CDD" id="cd02440">
    <property type="entry name" value="AdoMet_MTases"/>
    <property type="match status" value="1"/>
</dbReference>
<evidence type="ECO:0000313" key="3">
    <source>
        <dbReference type="Proteomes" id="UP000439113"/>
    </source>
</evidence>
<evidence type="ECO:0000313" key="2">
    <source>
        <dbReference type="EMBL" id="MTV31997.1"/>
    </source>
</evidence>
<proteinExistence type="predicted"/>
<keyword evidence="2" id="KW-0489">Methyltransferase</keyword>
<dbReference type="Proteomes" id="UP000439113">
    <property type="component" value="Unassembled WGS sequence"/>
</dbReference>
<dbReference type="RefSeq" id="WP_155446688.1">
    <property type="nucleotide sequence ID" value="NZ_JAOQNR010000013.1"/>
</dbReference>
<dbReference type="GO" id="GO:0008757">
    <property type="term" value="F:S-adenosylmethionine-dependent methyltransferase activity"/>
    <property type="evidence" value="ECO:0007669"/>
    <property type="project" value="InterPro"/>
</dbReference>
<comment type="caution">
    <text evidence="2">The sequence shown here is derived from an EMBL/GenBank/DDBJ whole genome shotgun (WGS) entry which is preliminary data.</text>
</comment>
<gene>
    <name evidence="2" type="ORF">GJ654_13475</name>
</gene>
<dbReference type="InterPro" id="IPR013216">
    <property type="entry name" value="Methyltransf_11"/>
</dbReference>
<organism evidence="2 3">
    <name type="scientific">Rhodoblastus acidophilus</name>
    <name type="common">Rhodopseudomonas acidophila</name>
    <dbReference type="NCBI Taxonomy" id="1074"/>
    <lineage>
        <taxon>Bacteria</taxon>
        <taxon>Pseudomonadati</taxon>
        <taxon>Pseudomonadota</taxon>
        <taxon>Alphaproteobacteria</taxon>
        <taxon>Hyphomicrobiales</taxon>
        <taxon>Rhodoblastaceae</taxon>
        <taxon>Rhodoblastus</taxon>
    </lineage>
</organism>
<protein>
    <submittedName>
        <fullName evidence="2">Methyltransferase domain-containing protein</fullName>
    </submittedName>
</protein>
<feature type="domain" description="Methyltransferase type 11" evidence="1">
    <location>
        <begin position="9"/>
        <end position="95"/>
    </location>
</feature>
<dbReference type="InterPro" id="IPR029063">
    <property type="entry name" value="SAM-dependent_MTases_sf"/>
</dbReference>
<dbReference type="SUPFAM" id="SSF53335">
    <property type="entry name" value="S-adenosyl-L-methionine-dependent methyltransferases"/>
    <property type="match status" value="1"/>
</dbReference>